<evidence type="ECO:0000313" key="2">
    <source>
        <dbReference type="Proteomes" id="UP000284395"/>
    </source>
</evidence>
<proteinExistence type="predicted"/>
<organism evidence="1 2">
    <name type="scientific">Altericroceibacterium spongiae</name>
    <dbReference type="NCBI Taxonomy" id="2320269"/>
    <lineage>
        <taxon>Bacteria</taxon>
        <taxon>Pseudomonadati</taxon>
        <taxon>Pseudomonadota</taxon>
        <taxon>Alphaproteobacteria</taxon>
        <taxon>Sphingomonadales</taxon>
        <taxon>Erythrobacteraceae</taxon>
        <taxon>Altericroceibacterium</taxon>
    </lineage>
</organism>
<dbReference type="EMBL" id="RAPF01000003">
    <property type="protein sequence ID" value="RKF21666.1"/>
    <property type="molecule type" value="Genomic_DNA"/>
</dbReference>
<comment type="caution">
    <text evidence="1">The sequence shown here is derived from an EMBL/GenBank/DDBJ whole genome shotgun (WGS) entry which is preliminary data.</text>
</comment>
<sequence length="319" mass="35611">MGINSLLPYRLRNRRDATRHARAIEDILQTPPVIPRNDGLVLFSMIGTAVILPYLVAVKSLWNQLGRGRIVLLDDGTLTGRDKAVLARHCGDPEILAIRDVKLGPFPAGGTWERFLTILDRRQHEYWVQLNSDTVTMGPVPDILQAIASNRSFILLGDTEAGAAPLDLAQFRTTRYPDGPEEGHIQTRIESRLDLIPEAPRWHYIRGCSGFAGFAAGGQGRPLAASFMKAIEKLLGSEALSEWGTEQVASNFQISNDPNPVLLPYERYLNYWGEGWSKEAAFIHFVGTYRYHQDAYKRASRIAIDELKSSTGWLGQKGQ</sequence>
<reference evidence="1 2" key="1">
    <citation type="submission" date="2018-09" db="EMBL/GenBank/DDBJ databases">
        <title>Altererythrobacter spongiae sp. nov., isolated from a marine sponge.</title>
        <authorList>
            <person name="Zhuang L."/>
            <person name="Luo L."/>
        </authorList>
    </citation>
    <scope>NUCLEOTIDE SEQUENCE [LARGE SCALE GENOMIC DNA]</scope>
    <source>
        <strain evidence="1 2">HN-Y73</strain>
    </source>
</reference>
<keyword evidence="2" id="KW-1185">Reference proteome</keyword>
<accession>A0A420EM24</accession>
<dbReference type="AlphaFoldDB" id="A0A420EM24"/>
<name>A0A420EM24_9SPHN</name>
<gene>
    <name evidence="1" type="ORF">D6851_06405</name>
</gene>
<dbReference type="OrthoDB" id="8561892at2"/>
<dbReference type="RefSeq" id="WP_120324076.1">
    <property type="nucleotide sequence ID" value="NZ_RAPF01000003.1"/>
</dbReference>
<dbReference type="Proteomes" id="UP000284395">
    <property type="component" value="Unassembled WGS sequence"/>
</dbReference>
<protein>
    <submittedName>
        <fullName evidence="1">Uncharacterized protein</fullName>
    </submittedName>
</protein>
<evidence type="ECO:0000313" key="1">
    <source>
        <dbReference type="EMBL" id="RKF21666.1"/>
    </source>
</evidence>